<dbReference type="OrthoDB" id="1643408at2"/>
<evidence type="ECO:0000313" key="2">
    <source>
        <dbReference type="Proteomes" id="UP000530514"/>
    </source>
</evidence>
<evidence type="ECO:0000313" key="1">
    <source>
        <dbReference type="EMBL" id="MBA4541970.1"/>
    </source>
</evidence>
<protein>
    <submittedName>
        <fullName evidence="1">Uncharacterized protein</fullName>
    </submittedName>
</protein>
<sequence length="63" mass="7603">MSDKLTKRQVRELLLKALNWLDDAKEYEVRLSQGLTEEPSEDGIWQSMRPTGEKVLYFRFWNR</sequence>
<proteinExistence type="predicted"/>
<reference evidence="1 2" key="1">
    <citation type="submission" date="2020-07" db="EMBL/GenBank/DDBJ databases">
        <authorList>
            <person name="Feng H."/>
        </authorList>
    </citation>
    <scope>NUCLEOTIDE SEQUENCE [LARGE SCALE GENOMIC DNA]</scope>
    <source>
        <strain evidence="2">s-11</strain>
    </source>
</reference>
<keyword evidence="2" id="KW-1185">Reference proteome</keyword>
<dbReference type="RefSeq" id="WP_033100514.1">
    <property type="nucleotide sequence ID" value="NZ_JACEIP010000003.1"/>
</dbReference>
<dbReference type="AlphaFoldDB" id="A0A7W1X8E5"/>
<accession>A0A7W1X8E5</accession>
<comment type="caution">
    <text evidence="1">The sequence shown here is derived from an EMBL/GenBank/DDBJ whole genome shotgun (WGS) entry which is preliminary data.</text>
</comment>
<name>A0A7W1X8E5_9BACL</name>
<gene>
    <name evidence="1" type="ORF">H1164_03510</name>
</gene>
<dbReference type="Proteomes" id="UP000530514">
    <property type="component" value="Unassembled WGS sequence"/>
</dbReference>
<organism evidence="1 2">
    <name type="scientific">Thermoactinomyces daqus</name>
    <dbReference type="NCBI Taxonomy" id="1329516"/>
    <lineage>
        <taxon>Bacteria</taxon>
        <taxon>Bacillati</taxon>
        <taxon>Bacillota</taxon>
        <taxon>Bacilli</taxon>
        <taxon>Bacillales</taxon>
        <taxon>Thermoactinomycetaceae</taxon>
        <taxon>Thermoactinomyces</taxon>
    </lineage>
</organism>
<dbReference type="EMBL" id="JACEIP010000003">
    <property type="protein sequence ID" value="MBA4541970.1"/>
    <property type="molecule type" value="Genomic_DNA"/>
</dbReference>